<evidence type="ECO:0000313" key="2">
    <source>
        <dbReference type="Proteomes" id="UP001396334"/>
    </source>
</evidence>
<dbReference type="EMBL" id="JBBPBN010000025">
    <property type="protein sequence ID" value="KAK9009071.1"/>
    <property type="molecule type" value="Genomic_DNA"/>
</dbReference>
<reference evidence="1 2" key="1">
    <citation type="journal article" date="2024" name="G3 (Bethesda)">
        <title>Genome assembly of Hibiscus sabdariffa L. provides insights into metabolisms of medicinal natural products.</title>
        <authorList>
            <person name="Kim T."/>
        </authorList>
    </citation>
    <scope>NUCLEOTIDE SEQUENCE [LARGE SCALE GENOMIC DNA]</scope>
    <source>
        <strain evidence="1">TK-2024</strain>
        <tissue evidence="1">Old leaves</tissue>
    </source>
</reference>
<dbReference type="Proteomes" id="UP001396334">
    <property type="component" value="Unassembled WGS sequence"/>
</dbReference>
<sequence length="427" mass="46737">MNSLESQNAPLSPIDFQTAPNVFRARSFSPFSVSLTSSLLTSGSSRMKCLGYPPYGNPFFRTRTRSLNVDVLYRTGSFGSVSSKGILYNKGSSAPSEVVTWRFLSNGCGILEIVSDEYTNTSVLLYAVRGPSIVFKSAPQAPGAVRRQEKCLLRLRRGALRASALRTLGASERLTPLKTKGPSSVMNPRSRKQTVVRDLHDAVSFSRLSFFGKVSTFLNIKDENPYYCSTVYVVALHSTSLPSCMSLGPTADSSDVSGAVYISGSAQMLAAGQSRQNMVFILDVAMPVSQKCHFLSTHDQNGRWDEQNLLVCLQSLTSEVVEDVDDLQAVESLIVHGAIGSGFASRGSLDVHSIPVAARMRCSCAMLTFLKNRFGNLYRIGIQPWSPGTELLRSWGYGKDEVDDVGETLSKMISIVNPRYEISYYSD</sequence>
<organism evidence="1 2">
    <name type="scientific">Hibiscus sabdariffa</name>
    <name type="common">roselle</name>
    <dbReference type="NCBI Taxonomy" id="183260"/>
    <lineage>
        <taxon>Eukaryota</taxon>
        <taxon>Viridiplantae</taxon>
        <taxon>Streptophyta</taxon>
        <taxon>Embryophyta</taxon>
        <taxon>Tracheophyta</taxon>
        <taxon>Spermatophyta</taxon>
        <taxon>Magnoliopsida</taxon>
        <taxon>eudicotyledons</taxon>
        <taxon>Gunneridae</taxon>
        <taxon>Pentapetalae</taxon>
        <taxon>rosids</taxon>
        <taxon>malvids</taxon>
        <taxon>Malvales</taxon>
        <taxon>Malvaceae</taxon>
        <taxon>Malvoideae</taxon>
        <taxon>Hibiscus</taxon>
    </lineage>
</organism>
<protein>
    <submittedName>
        <fullName evidence="1">Uncharacterized protein</fullName>
    </submittedName>
</protein>
<dbReference type="InterPro" id="IPR049942">
    <property type="entry name" value="DML1/Misato"/>
</dbReference>
<name>A0ABR2R809_9ROSI</name>
<keyword evidence="2" id="KW-1185">Reference proteome</keyword>
<comment type="caution">
    <text evidence="1">The sequence shown here is derived from an EMBL/GenBank/DDBJ whole genome shotgun (WGS) entry which is preliminary data.</text>
</comment>
<proteinExistence type="predicted"/>
<gene>
    <name evidence="1" type="ORF">V6N11_080543</name>
</gene>
<dbReference type="PANTHER" id="PTHR13391">
    <property type="entry name" value="MITOCHONDRIAL DISTRIBUTION REGULATOR MISATO"/>
    <property type="match status" value="1"/>
</dbReference>
<dbReference type="PANTHER" id="PTHR13391:SF0">
    <property type="entry name" value="PROTEIN MISATO HOMOLOG 1"/>
    <property type="match status" value="1"/>
</dbReference>
<evidence type="ECO:0000313" key="1">
    <source>
        <dbReference type="EMBL" id="KAK9009071.1"/>
    </source>
</evidence>
<accession>A0ABR2R809</accession>